<protein>
    <recommendedName>
        <fullName evidence="3">SMI1/KNR4 family protein</fullName>
    </recommendedName>
</protein>
<organism evidence="1 2">
    <name type="scientific">Bacillus velezensis</name>
    <dbReference type="NCBI Taxonomy" id="492670"/>
    <lineage>
        <taxon>Bacteria</taxon>
        <taxon>Bacillati</taxon>
        <taxon>Bacillota</taxon>
        <taxon>Bacilli</taxon>
        <taxon>Bacillales</taxon>
        <taxon>Bacillaceae</taxon>
        <taxon>Bacillus</taxon>
        <taxon>Bacillus amyloliquefaciens group</taxon>
    </lineage>
</organism>
<accession>A0ABC8D9V2</accession>
<evidence type="ECO:0008006" key="3">
    <source>
        <dbReference type="Google" id="ProtNLM"/>
    </source>
</evidence>
<evidence type="ECO:0000313" key="1">
    <source>
        <dbReference type="EMBL" id="AWX72590.1"/>
    </source>
</evidence>
<reference evidence="1 2" key="1">
    <citation type="submission" date="2018-06" db="EMBL/GenBank/DDBJ databases">
        <title>Complete Genome Sequence of Bacillus velezensis DSYZ, a Plant Growth-Promoting Rhizobacterium with Antifungal Activity.</title>
        <authorList>
            <person name="Du B."/>
            <person name="Ding Y."/>
            <person name="Liu K."/>
            <person name="Yao L."/>
            <person name="Wang C."/>
            <person name="Li H."/>
            <person name="Liu H."/>
        </authorList>
    </citation>
    <scope>NUCLEOTIDE SEQUENCE [LARGE SCALE GENOMIC DNA]</scope>
    <source>
        <strain evidence="1 2">DSYZ</strain>
    </source>
</reference>
<gene>
    <name evidence="1" type="ORF">BVDSYZ_11380</name>
</gene>
<name>A0ABC8D9V2_BACVE</name>
<sequence>METLDAPIYEIKQESDWYKTEKKRREDINKFFDEFEATYGIKNGFSFYHSEYFGVRAGTEAYDFFKDEVVKNPTKAGFYAFKKRSKYFTDIRSMLKKIEEANPFKGHDVFGRNNITASQWVGDRWFFGVRDEKRVEGEEAVAIDFKDYLKIILEKLD</sequence>
<dbReference type="AlphaFoldDB" id="A0ABC8D9V2"/>
<dbReference type="RefSeq" id="WP_062623415.1">
    <property type="nucleotide sequence ID" value="NZ_CP015443.1"/>
</dbReference>
<dbReference type="Proteomes" id="UP000250069">
    <property type="component" value="Chromosome"/>
</dbReference>
<dbReference type="EMBL" id="CP030150">
    <property type="protein sequence ID" value="AWX72590.1"/>
    <property type="molecule type" value="Genomic_DNA"/>
</dbReference>
<evidence type="ECO:0000313" key="2">
    <source>
        <dbReference type="Proteomes" id="UP000250069"/>
    </source>
</evidence>
<proteinExistence type="predicted"/>